<evidence type="ECO:0000256" key="8">
    <source>
        <dbReference type="HAMAP-Rule" id="MF_00501"/>
    </source>
</evidence>
<dbReference type="Proteomes" id="UP000287872">
    <property type="component" value="Unassembled WGS sequence"/>
</dbReference>
<dbReference type="GO" id="GO:0003735">
    <property type="term" value="F:structural constituent of ribosome"/>
    <property type="evidence" value="ECO:0007669"/>
    <property type="project" value="InterPro"/>
</dbReference>
<dbReference type="InterPro" id="IPR002150">
    <property type="entry name" value="Ribosomal_bL31"/>
</dbReference>
<dbReference type="PANTHER" id="PTHR33280:SF1">
    <property type="entry name" value="LARGE RIBOSOMAL SUBUNIT PROTEIN BL31C"/>
    <property type="match status" value="1"/>
</dbReference>
<dbReference type="EMBL" id="BHYK01000001">
    <property type="protein sequence ID" value="GCD08531.1"/>
    <property type="molecule type" value="Genomic_DNA"/>
</dbReference>
<evidence type="ECO:0000256" key="4">
    <source>
        <dbReference type="ARBA" id="ARBA00022884"/>
    </source>
</evidence>
<keyword evidence="5 8" id="KW-0689">Ribosomal protein</keyword>
<dbReference type="PROSITE" id="PS01143">
    <property type="entry name" value="RIBOSOMAL_L31"/>
    <property type="match status" value="1"/>
</dbReference>
<organism evidence="9 10">
    <name type="scientific">Clostridium tagluense</name>
    <dbReference type="NCBI Taxonomy" id="360422"/>
    <lineage>
        <taxon>Bacteria</taxon>
        <taxon>Bacillati</taxon>
        <taxon>Bacillota</taxon>
        <taxon>Clostridia</taxon>
        <taxon>Eubacteriales</taxon>
        <taxon>Clostridiaceae</taxon>
        <taxon>Clostridium</taxon>
    </lineage>
</organism>
<dbReference type="InterPro" id="IPR034704">
    <property type="entry name" value="Ribosomal_bL28/bL31-like_sf"/>
</dbReference>
<feature type="binding site" evidence="8">
    <location>
        <position position="40"/>
    </location>
    <ligand>
        <name>Zn(2+)</name>
        <dbReference type="ChEBI" id="CHEBI:29105"/>
    </ligand>
</feature>
<comment type="cofactor">
    <cofactor evidence="8">
        <name>Zn(2+)</name>
        <dbReference type="ChEBI" id="CHEBI:29105"/>
    </cofactor>
    <text evidence="8">Binds 1 zinc ion per subunit.</text>
</comment>
<dbReference type="GO" id="GO:0005840">
    <property type="term" value="C:ribosome"/>
    <property type="evidence" value="ECO:0007669"/>
    <property type="project" value="UniProtKB-KW"/>
</dbReference>
<dbReference type="PRINTS" id="PR01249">
    <property type="entry name" value="RIBOSOMALL31"/>
</dbReference>
<feature type="binding site" evidence="8">
    <location>
        <position position="37"/>
    </location>
    <ligand>
        <name>Zn(2+)</name>
        <dbReference type="ChEBI" id="CHEBI:29105"/>
    </ligand>
</feature>
<sequence length="75" mass="8482">MQEGIHPEYHKDTVVKCACGNTFITGSTKQELKVDVCSNCHPFYTGKQKNIDAGGRVDRFMKKFNIKNEVETDAE</sequence>
<proteinExistence type="inferred from homology"/>
<protein>
    <recommendedName>
        <fullName evidence="7 8">Large ribosomal subunit protein bL31</fullName>
    </recommendedName>
</protein>
<keyword evidence="2 8" id="KW-0699">rRNA-binding</keyword>
<keyword evidence="3 8" id="KW-0862">Zinc</keyword>
<dbReference type="RefSeq" id="WP_124997079.1">
    <property type="nucleotide sequence ID" value="NZ_BHYK01000001.1"/>
</dbReference>
<evidence type="ECO:0000256" key="5">
    <source>
        <dbReference type="ARBA" id="ARBA00022980"/>
    </source>
</evidence>
<comment type="similarity">
    <text evidence="1 8">Belongs to the bacterial ribosomal protein bL31 family. Type A subfamily.</text>
</comment>
<keyword evidence="6 8" id="KW-0687">Ribonucleoprotein</keyword>
<dbReference type="InterPro" id="IPR027491">
    <property type="entry name" value="Ribosomal_bL31_A"/>
</dbReference>
<keyword evidence="4 8" id="KW-0694">RNA-binding</keyword>
<comment type="function">
    <text evidence="8">Binds the 23S rRNA.</text>
</comment>
<evidence type="ECO:0000256" key="3">
    <source>
        <dbReference type="ARBA" id="ARBA00022833"/>
    </source>
</evidence>
<keyword evidence="10" id="KW-1185">Reference proteome</keyword>
<dbReference type="SUPFAM" id="SSF143800">
    <property type="entry name" value="L28p-like"/>
    <property type="match status" value="1"/>
</dbReference>
<gene>
    <name evidence="8 9" type="primary">rpmE</name>
    <name evidence="9" type="ORF">Ctaglu_01540</name>
</gene>
<evidence type="ECO:0000256" key="2">
    <source>
        <dbReference type="ARBA" id="ARBA00022730"/>
    </source>
</evidence>
<name>A0A401UG45_9CLOT</name>
<feature type="binding site" evidence="8">
    <location>
        <position position="19"/>
    </location>
    <ligand>
        <name>Zn(2+)</name>
        <dbReference type="ChEBI" id="CHEBI:29105"/>
    </ligand>
</feature>
<dbReference type="GO" id="GO:0019843">
    <property type="term" value="F:rRNA binding"/>
    <property type="evidence" value="ECO:0007669"/>
    <property type="project" value="UniProtKB-KW"/>
</dbReference>
<dbReference type="PANTHER" id="PTHR33280">
    <property type="entry name" value="50S RIBOSOMAL PROTEIN L31, CHLOROPLASTIC"/>
    <property type="match status" value="1"/>
</dbReference>
<dbReference type="OrthoDB" id="9803251at2"/>
<comment type="subunit">
    <text evidence="8">Part of the 50S ribosomal subunit.</text>
</comment>
<evidence type="ECO:0000256" key="1">
    <source>
        <dbReference type="ARBA" id="ARBA00009296"/>
    </source>
</evidence>
<evidence type="ECO:0000256" key="6">
    <source>
        <dbReference type="ARBA" id="ARBA00023274"/>
    </source>
</evidence>
<evidence type="ECO:0000313" key="10">
    <source>
        <dbReference type="Proteomes" id="UP000287872"/>
    </source>
</evidence>
<dbReference type="InterPro" id="IPR042105">
    <property type="entry name" value="Ribosomal_bL31_sf"/>
</dbReference>
<dbReference type="GeneID" id="77239503"/>
<comment type="caution">
    <text evidence="9">The sequence shown here is derived from an EMBL/GenBank/DDBJ whole genome shotgun (WGS) entry which is preliminary data.</text>
</comment>
<feature type="binding site" evidence="8">
    <location>
        <position position="17"/>
    </location>
    <ligand>
        <name>Zn(2+)</name>
        <dbReference type="ChEBI" id="CHEBI:29105"/>
    </ligand>
</feature>
<dbReference type="NCBIfam" id="NF000612">
    <property type="entry name" value="PRK00019.1"/>
    <property type="match status" value="1"/>
</dbReference>
<evidence type="ECO:0000256" key="7">
    <source>
        <dbReference type="ARBA" id="ARBA00035687"/>
    </source>
</evidence>
<dbReference type="Pfam" id="PF01197">
    <property type="entry name" value="Ribosomal_L31"/>
    <property type="match status" value="1"/>
</dbReference>
<dbReference type="NCBIfam" id="NF001809">
    <property type="entry name" value="PRK00528.1"/>
    <property type="match status" value="1"/>
</dbReference>
<dbReference type="AlphaFoldDB" id="A0A401UG45"/>
<dbReference type="HAMAP" id="MF_00501">
    <property type="entry name" value="Ribosomal_bL31_1"/>
    <property type="match status" value="1"/>
</dbReference>
<accession>A0A401UG45</accession>
<evidence type="ECO:0000313" key="9">
    <source>
        <dbReference type="EMBL" id="GCD08531.1"/>
    </source>
</evidence>
<dbReference type="GO" id="GO:0046872">
    <property type="term" value="F:metal ion binding"/>
    <property type="evidence" value="ECO:0007669"/>
    <property type="project" value="UniProtKB-KW"/>
</dbReference>
<dbReference type="NCBIfam" id="TIGR00105">
    <property type="entry name" value="L31"/>
    <property type="match status" value="1"/>
</dbReference>
<reference evidence="9 10" key="1">
    <citation type="submission" date="2018-11" db="EMBL/GenBank/DDBJ databases">
        <title>Genome sequencing and assembly of Clostridium tagluense strain A121.</title>
        <authorList>
            <person name="Murakami T."/>
            <person name="Segawa T."/>
            <person name="Shcherbakova V.A."/>
            <person name="Mori H."/>
            <person name="Yoshimura Y."/>
        </authorList>
    </citation>
    <scope>NUCLEOTIDE SEQUENCE [LARGE SCALE GENOMIC DNA]</scope>
    <source>
        <strain evidence="9 10">A121</strain>
    </source>
</reference>
<dbReference type="Gene3D" id="4.10.830.30">
    <property type="entry name" value="Ribosomal protein L31"/>
    <property type="match status" value="1"/>
</dbReference>
<dbReference type="GO" id="GO:0006412">
    <property type="term" value="P:translation"/>
    <property type="evidence" value="ECO:0007669"/>
    <property type="project" value="UniProtKB-UniRule"/>
</dbReference>
<dbReference type="GO" id="GO:1990904">
    <property type="term" value="C:ribonucleoprotein complex"/>
    <property type="evidence" value="ECO:0007669"/>
    <property type="project" value="UniProtKB-KW"/>
</dbReference>
<keyword evidence="8" id="KW-0479">Metal-binding</keyword>